<organism evidence="2 3">
    <name type="scientific">Alterirhizorhabdus solaris</name>
    <dbReference type="NCBI Taxonomy" id="2529389"/>
    <lineage>
        <taxon>Bacteria</taxon>
        <taxon>Pseudomonadati</taxon>
        <taxon>Pseudomonadota</taxon>
        <taxon>Alphaproteobacteria</taxon>
        <taxon>Sphingomonadales</taxon>
        <taxon>Rhizorhabdaceae</taxon>
        <taxon>Alterirhizorhabdus</taxon>
    </lineage>
</organism>
<dbReference type="Gene3D" id="3.30.70.100">
    <property type="match status" value="1"/>
</dbReference>
<dbReference type="Proteomes" id="UP000318681">
    <property type="component" value="Unassembled WGS sequence"/>
</dbReference>
<dbReference type="OrthoDB" id="9806380at2"/>
<sequence>MTTYLVFTRIVTKDQSQMDEYARTVGPTFKGHAATPLAAYGAQEILEGEPHEGMVILSFPDKAAAIGWYDGPGYREVREHRFKGADYQVTMVEGL</sequence>
<dbReference type="SUPFAM" id="SSF54909">
    <property type="entry name" value="Dimeric alpha+beta barrel"/>
    <property type="match status" value="1"/>
</dbReference>
<dbReference type="Pfam" id="PF07045">
    <property type="entry name" value="DUF1330"/>
    <property type="match status" value="1"/>
</dbReference>
<dbReference type="InterPro" id="IPR010753">
    <property type="entry name" value="DUF1330"/>
</dbReference>
<keyword evidence="3" id="KW-1185">Reference proteome</keyword>
<protein>
    <submittedName>
        <fullName evidence="2">DUF1330 domain-containing protein</fullName>
    </submittedName>
</protein>
<dbReference type="RefSeq" id="WP_145154845.1">
    <property type="nucleotide sequence ID" value="NZ_VNIM01000102.1"/>
</dbReference>
<dbReference type="EMBL" id="VNIM01000102">
    <property type="protein sequence ID" value="TVV70948.1"/>
    <property type="molecule type" value="Genomic_DNA"/>
</dbReference>
<gene>
    <name evidence="2" type="ORF">FOY91_17860</name>
</gene>
<accession>A0A558QV06</accession>
<feature type="domain" description="DUF1330" evidence="1">
    <location>
        <begin position="3"/>
        <end position="95"/>
    </location>
</feature>
<reference evidence="2 3" key="1">
    <citation type="submission" date="2019-07" db="EMBL/GenBank/DDBJ databases">
        <title>Sphingomonas solaris sp. nov., isolated from a solar panel from Boston, Massachusetts.</title>
        <authorList>
            <person name="Tanner K."/>
            <person name="Pascual J."/>
            <person name="Mancuso C."/>
            <person name="Pereto J."/>
            <person name="Khalil A."/>
            <person name="Vilanova C."/>
        </authorList>
    </citation>
    <scope>NUCLEOTIDE SEQUENCE [LARGE SCALE GENOMIC DNA]</scope>
    <source>
        <strain evidence="2 3">R4DWN</strain>
    </source>
</reference>
<name>A0A558QV06_9SPHN</name>
<comment type="caution">
    <text evidence="2">The sequence shown here is derived from an EMBL/GenBank/DDBJ whole genome shotgun (WGS) entry which is preliminary data.</text>
</comment>
<dbReference type="AlphaFoldDB" id="A0A558QV06"/>
<evidence type="ECO:0000313" key="3">
    <source>
        <dbReference type="Proteomes" id="UP000318681"/>
    </source>
</evidence>
<evidence type="ECO:0000313" key="2">
    <source>
        <dbReference type="EMBL" id="TVV70948.1"/>
    </source>
</evidence>
<dbReference type="InterPro" id="IPR011008">
    <property type="entry name" value="Dimeric_a/b-barrel"/>
</dbReference>
<dbReference type="PANTHER" id="PTHR41521">
    <property type="match status" value="1"/>
</dbReference>
<evidence type="ECO:0000259" key="1">
    <source>
        <dbReference type="Pfam" id="PF07045"/>
    </source>
</evidence>
<proteinExistence type="predicted"/>
<dbReference type="PANTHER" id="PTHR41521:SF4">
    <property type="entry name" value="BLR0684 PROTEIN"/>
    <property type="match status" value="1"/>
</dbReference>